<name>A0A6B0Y2B3_9RHOB</name>
<protein>
    <submittedName>
        <fullName evidence="3">Glyoxalase/bleomycin resistance/dioxygenase family protein</fullName>
    </submittedName>
</protein>
<gene>
    <name evidence="3" type="ORF">F4Y60_10415</name>
</gene>
<dbReference type="AlphaFoldDB" id="A0A6B0Y2B3"/>
<sequence length="170" mass="18971">MNTPAATRGVHHIGFTVPDISEAIAFFESMFGYVKVVNTGRFDVDGDFMENSLGCKRSSVLEDLVFLRCGETANIELFQFSGDSEGGYRRPSQVGGFHIAFQVDDADEAAQRLRASGVELLDGPAYIDEGPFEGLTWGYVRAPWGQLFELFSYDRLGYEDETDKRLFKPT</sequence>
<comment type="caution">
    <text evidence="3">The sequence shown here is derived from an EMBL/GenBank/DDBJ whole genome shotgun (WGS) entry which is preliminary data.</text>
</comment>
<evidence type="ECO:0000256" key="1">
    <source>
        <dbReference type="ARBA" id="ARBA00022723"/>
    </source>
</evidence>
<feature type="domain" description="VOC" evidence="2">
    <location>
        <begin position="9"/>
        <end position="153"/>
    </location>
</feature>
<dbReference type="GO" id="GO:0046491">
    <property type="term" value="P:L-methylmalonyl-CoA metabolic process"/>
    <property type="evidence" value="ECO:0007669"/>
    <property type="project" value="TreeGrafter"/>
</dbReference>
<dbReference type="InterPro" id="IPR051785">
    <property type="entry name" value="MMCE/EMCE_epimerase"/>
</dbReference>
<dbReference type="InterPro" id="IPR037523">
    <property type="entry name" value="VOC_core"/>
</dbReference>
<dbReference type="InterPro" id="IPR029068">
    <property type="entry name" value="Glyas_Bleomycin-R_OHBP_Dase"/>
</dbReference>
<reference evidence="3" key="1">
    <citation type="submission" date="2019-09" db="EMBL/GenBank/DDBJ databases">
        <title>Characterisation of the sponge microbiome using genome-centric metagenomics.</title>
        <authorList>
            <person name="Engelberts J.P."/>
            <person name="Robbins S.J."/>
            <person name="De Goeij J.M."/>
            <person name="Aranda M."/>
            <person name="Bell S.C."/>
            <person name="Webster N.S."/>
        </authorList>
    </citation>
    <scope>NUCLEOTIDE SEQUENCE</scope>
    <source>
        <strain evidence="3">SB0664_bin_43</strain>
    </source>
</reference>
<dbReference type="Gene3D" id="3.10.180.10">
    <property type="entry name" value="2,3-Dihydroxybiphenyl 1,2-Dioxygenase, domain 1"/>
    <property type="match status" value="1"/>
</dbReference>
<dbReference type="SUPFAM" id="SSF54593">
    <property type="entry name" value="Glyoxalase/Bleomycin resistance protein/Dihydroxybiphenyl dioxygenase"/>
    <property type="match status" value="1"/>
</dbReference>
<dbReference type="PANTHER" id="PTHR43048">
    <property type="entry name" value="METHYLMALONYL-COA EPIMERASE"/>
    <property type="match status" value="1"/>
</dbReference>
<keyword evidence="3" id="KW-0223">Dioxygenase</keyword>
<dbReference type="PROSITE" id="PS51819">
    <property type="entry name" value="VOC"/>
    <property type="match status" value="1"/>
</dbReference>
<dbReference type="EMBL" id="VXRY01000420">
    <property type="protein sequence ID" value="MXY34475.1"/>
    <property type="molecule type" value="Genomic_DNA"/>
</dbReference>
<accession>A0A6B0Y2B3</accession>
<dbReference type="GO" id="GO:0004493">
    <property type="term" value="F:methylmalonyl-CoA epimerase activity"/>
    <property type="evidence" value="ECO:0007669"/>
    <property type="project" value="TreeGrafter"/>
</dbReference>
<dbReference type="Pfam" id="PF13669">
    <property type="entry name" value="Glyoxalase_4"/>
    <property type="match status" value="1"/>
</dbReference>
<dbReference type="GO" id="GO:0051213">
    <property type="term" value="F:dioxygenase activity"/>
    <property type="evidence" value="ECO:0007669"/>
    <property type="project" value="UniProtKB-KW"/>
</dbReference>
<keyword evidence="3" id="KW-0560">Oxidoreductase</keyword>
<dbReference type="GO" id="GO:0046872">
    <property type="term" value="F:metal ion binding"/>
    <property type="evidence" value="ECO:0007669"/>
    <property type="project" value="UniProtKB-KW"/>
</dbReference>
<dbReference type="PANTHER" id="PTHR43048:SF6">
    <property type="entry name" value="BLR8189 PROTEIN"/>
    <property type="match status" value="1"/>
</dbReference>
<evidence type="ECO:0000259" key="2">
    <source>
        <dbReference type="PROSITE" id="PS51819"/>
    </source>
</evidence>
<keyword evidence="1" id="KW-0479">Metal-binding</keyword>
<evidence type="ECO:0000313" key="3">
    <source>
        <dbReference type="EMBL" id="MXY34475.1"/>
    </source>
</evidence>
<proteinExistence type="predicted"/>
<organism evidence="3">
    <name type="scientific">Boseongicola sp. SB0664_bin_43</name>
    <dbReference type="NCBI Taxonomy" id="2604844"/>
    <lineage>
        <taxon>Bacteria</taxon>
        <taxon>Pseudomonadati</taxon>
        <taxon>Pseudomonadota</taxon>
        <taxon>Alphaproteobacteria</taxon>
        <taxon>Rhodobacterales</taxon>
        <taxon>Paracoccaceae</taxon>
        <taxon>Boseongicola</taxon>
    </lineage>
</organism>